<dbReference type="RefSeq" id="WP_053584879.1">
    <property type="nucleotide sequence ID" value="NZ_LGRV01000005.1"/>
</dbReference>
<dbReference type="EMBL" id="LGRV01000005">
    <property type="protein sequence ID" value="KOS66922.1"/>
    <property type="molecule type" value="Genomic_DNA"/>
</dbReference>
<dbReference type="InterPro" id="IPR016181">
    <property type="entry name" value="Acyl_CoA_acyltransferase"/>
</dbReference>
<name>A0ABR5JXZ6_9BACI</name>
<dbReference type="PROSITE" id="PS51186">
    <property type="entry name" value="GNAT"/>
    <property type="match status" value="1"/>
</dbReference>
<keyword evidence="3" id="KW-1185">Reference proteome</keyword>
<dbReference type="SUPFAM" id="SSF55729">
    <property type="entry name" value="Acyl-CoA N-acyltransferases (Nat)"/>
    <property type="match status" value="2"/>
</dbReference>
<dbReference type="PANTHER" id="PTHR43792:SF1">
    <property type="entry name" value="N-ACETYLTRANSFERASE DOMAIN-CONTAINING PROTEIN"/>
    <property type="match status" value="1"/>
</dbReference>
<dbReference type="Pfam" id="PF13673">
    <property type="entry name" value="Acetyltransf_10"/>
    <property type="match status" value="1"/>
</dbReference>
<sequence length="326" mass="37127">MVVTLVKHNLKYAEAIHALSSMPQVRDALGLPVGKVEDTINFIKRECVDEEEGKTVPRVVLDEEGQVIGVTTLMFIDHQKKSCHIGSWLGYEFWGKGYNLEAKIAILEIAFFELGLERVFAGAREVNIRSKKAQEKLPFIRLNVEKDYPQEHAWLEIKEKQRCVLNVFEREDFIRFRTSLVEITGERELYLPYLLVADGNEEVVRKYMNDGELYAIYCGEHLAGVALLIKQSEASIELKNIAVVPEFKGRGIGKIVLQMISDNCKAKGYTQVIVGTANSSIDNIAFYQKAGFRMERIEKDFFSSYNKPIYENGIRAVDMVIFSKAL</sequence>
<gene>
    <name evidence="2" type="ORF">AEA09_15590</name>
</gene>
<proteinExistence type="predicted"/>
<organism evidence="2 3">
    <name type="scientific">Lysinibacillus contaminans</name>
    <dbReference type="NCBI Taxonomy" id="1293441"/>
    <lineage>
        <taxon>Bacteria</taxon>
        <taxon>Bacillati</taxon>
        <taxon>Bacillota</taxon>
        <taxon>Bacilli</taxon>
        <taxon>Bacillales</taxon>
        <taxon>Bacillaceae</taxon>
        <taxon>Lysinibacillus</taxon>
    </lineage>
</organism>
<dbReference type="Proteomes" id="UP000050668">
    <property type="component" value="Unassembled WGS sequence"/>
</dbReference>
<evidence type="ECO:0000313" key="3">
    <source>
        <dbReference type="Proteomes" id="UP000050668"/>
    </source>
</evidence>
<dbReference type="Pfam" id="PF13302">
    <property type="entry name" value="Acetyltransf_3"/>
    <property type="match status" value="1"/>
</dbReference>
<reference evidence="3" key="1">
    <citation type="submission" date="2015-07" db="EMBL/GenBank/DDBJ databases">
        <title>Fjat-14205 dsm 2895.</title>
        <authorList>
            <person name="Liu B."/>
            <person name="Wang J."/>
            <person name="Zhu Y."/>
            <person name="Liu G."/>
            <person name="Chen Q."/>
            <person name="Chen Z."/>
            <person name="Lan J."/>
            <person name="Che J."/>
            <person name="Ge C."/>
            <person name="Shi H."/>
            <person name="Pan Z."/>
            <person name="Liu X."/>
        </authorList>
    </citation>
    <scope>NUCLEOTIDE SEQUENCE [LARGE SCALE GENOMIC DNA]</scope>
    <source>
        <strain evidence="3">DSM 25560</strain>
    </source>
</reference>
<dbReference type="CDD" id="cd04301">
    <property type="entry name" value="NAT_SF"/>
    <property type="match status" value="1"/>
</dbReference>
<accession>A0ABR5JXZ6</accession>
<dbReference type="InterPro" id="IPR051531">
    <property type="entry name" value="N-acetyltransferase"/>
</dbReference>
<feature type="domain" description="N-acetyltransferase" evidence="1">
    <location>
        <begin position="178"/>
        <end position="310"/>
    </location>
</feature>
<dbReference type="Gene3D" id="3.40.630.30">
    <property type="match status" value="2"/>
</dbReference>
<evidence type="ECO:0000259" key="1">
    <source>
        <dbReference type="PROSITE" id="PS51186"/>
    </source>
</evidence>
<dbReference type="InterPro" id="IPR000182">
    <property type="entry name" value="GNAT_dom"/>
</dbReference>
<evidence type="ECO:0000313" key="2">
    <source>
        <dbReference type="EMBL" id="KOS66922.1"/>
    </source>
</evidence>
<comment type="caution">
    <text evidence="2">The sequence shown here is derived from an EMBL/GenBank/DDBJ whole genome shotgun (WGS) entry which is preliminary data.</text>
</comment>
<dbReference type="PANTHER" id="PTHR43792">
    <property type="entry name" value="GNAT FAMILY, PUTATIVE (AFU_ORTHOLOGUE AFUA_3G00765)-RELATED-RELATED"/>
    <property type="match status" value="1"/>
</dbReference>
<protein>
    <submittedName>
        <fullName evidence="2">GNAT family acetyltransferase</fullName>
    </submittedName>
</protein>